<dbReference type="GO" id="GO:0051213">
    <property type="term" value="F:dioxygenase activity"/>
    <property type="evidence" value="ECO:0007669"/>
    <property type="project" value="UniProtKB-KW"/>
</dbReference>
<protein>
    <submittedName>
        <fullName evidence="3">Alpha-ketoglutarate-dependent dioxygenase AlkB</fullName>
    </submittedName>
</protein>
<dbReference type="SUPFAM" id="SSF51197">
    <property type="entry name" value="Clavaminate synthase-like"/>
    <property type="match status" value="1"/>
</dbReference>
<dbReference type="EMBL" id="SRXV01000002">
    <property type="protein sequence ID" value="TGY93254.1"/>
    <property type="molecule type" value="Genomic_DNA"/>
</dbReference>
<dbReference type="GO" id="GO:0070988">
    <property type="term" value="P:demethylation"/>
    <property type="evidence" value="ECO:0007669"/>
    <property type="project" value="InterPro"/>
</dbReference>
<keyword evidence="4" id="KW-1185">Reference proteome</keyword>
<dbReference type="PANTHER" id="PTHR12463:SF1">
    <property type="entry name" value="2-OXOGLUTARATE AND FE-DEPENDENT OXYGENASE FAMILY PROTEIN"/>
    <property type="match status" value="1"/>
</dbReference>
<dbReference type="PROSITE" id="PS51471">
    <property type="entry name" value="FE2OG_OXY"/>
    <property type="match status" value="1"/>
</dbReference>
<evidence type="ECO:0000256" key="1">
    <source>
        <dbReference type="SAM" id="MobiDB-lite"/>
    </source>
</evidence>
<evidence type="ECO:0000259" key="2">
    <source>
        <dbReference type="PROSITE" id="PS51471"/>
    </source>
</evidence>
<proteinExistence type="predicted"/>
<comment type="caution">
    <text evidence="3">The sequence shown here is derived from an EMBL/GenBank/DDBJ whole genome shotgun (WGS) entry which is preliminary data.</text>
</comment>
<dbReference type="InterPro" id="IPR005123">
    <property type="entry name" value="Oxoglu/Fe-dep_dioxygenase_dom"/>
</dbReference>
<dbReference type="InterPro" id="IPR032857">
    <property type="entry name" value="ALKBH4"/>
</dbReference>
<accession>A0A4S2HBF1</accession>
<reference evidence="3 4" key="1">
    <citation type="journal article" date="2013" name="Int. J. Syst. Evol. Microbiol.">
        <title>Marinicauda pacifica gen. nov., sp. nov., a prosthecate alphaproteobacterium of the family Hyphomonadaceae isolated from deep seawater.</title>
        <authorList>
            <person name="Zhang X.Y."/>
            <person name="Li G.W."/>
            <person name="Wang C.S."/>
            <person name="Zhang Y.J."/>
            <person name="Xu X.W."/>
            <person name="Li H."/>
            <person name="Liu A."/>
            <person name="Liu C."/>
            <person name="Xie B.B."/>
            <person name="Qin Q.L."/>
            <person name="Xu Z."/>
            <person name="Chen X.L."/>
            <person name="Zhou B.C."/>
            <person name="Zhang Y.Z."/>
        </authorList>
    </citation>
    <scope>NUCLEOTIDE SEQUENCE [LARGE SCALE GENOMIC DNA]</scope>
    <source>
        <strain evidence="3 4">P-1 km-3</strain>
    </source>
</reference>
<dbReference type="AlphaFoldDB" id="A0A4S2HBF1"/>
<dbReference type="InterPro" id="IPR027450">
    <property type="entry name" value="AlkB-like"/>
</dbReference>
<organism evidence="3 4">
    <name type="scientific">Marinicauda pacifica</name>
    <dbReference type="NCBI Taxonomy" id="1133559"/>
    <lineage>
        <taxon>Bacteria</taxon>
        <taxon>Pseudomonadati</taxon>
        <taxon>Pseudomonadota</taxon>
        <taxon>Alphaproteobacteria</taxon>
        <taxon>Maricaulales</taxon>
        <taxon>Maricaulaceae</taxon>
        <taxon>Marinicauda</taxon>
    </lineage>
</organism>
<evidence type="ECO:0000313" key="4">
    <source>
        <dbReference type="Proteomes" id="UP000305451"/>
    </source>
</evidence>
<gene>
    <name evidence="3" type="ORF">E5162_09365</name>
</gene>
<sequence>MSESARPPSRESPAGRSRGGSPLPRGARLCLDYLPAGDAPRLRDLLDGGPWRDDLKRRVQHYGWRYDYRARKITHALRLGPLPLWLTPLASTIGDLPEFERVPDQVIVNEYCPEQGISAHVDCEPCFGPAIASLSLGGAVEMVFRHRQSDKSASLVLPPLSLLVLTGEARYDWTHEIPARRSDTIDGMRLPRTPRVSLTFRTAIREP</sequence>
<dbReference type="Proteomes" id="UP000305451">
    <property type="component" value="Unassembled WGS sequence"/>
</dbReference>
<keyword evidence="3" id="KW-0560">Oxidoreductase</keyword>
<dbReference type="Gene3D" id="2.60.120.590">
    <property type="entry name" value="Alpha-ketoglutarate-dependent dioxygenase AlkB-like"/>
    <property type="match status" value="1"/>
</dbReference>
<feature type="region of interest" description="Disordered" evidence="1">
    <location>
        <begin position="1"/>
        <end position="24"/>
    </location>
</feature>
<dbReference type="PANTHER" id="PTHR12463">
    <property type="entry name" value="OXYGENASE-RELATED"/>
    <property type="match status" value="1"/>
</dbReference>
<name>A0A4S2HBF1_9PROT</name>
<evidence type="ECO:0000313" key="3">
    <source>
        <dbReference type="EMBL" id="TGY93254.1"/>
    </source>
</evidence>
<dbReference type="InterPro" id="IPR037151">
    <property type="entry name" value="AlkB-like_sf"/>
</dbReference>
<dbReference type="GO" id="GO:0032451">
    <property type="term" value="F:demethylase activity"/>
    <property type="evidence" value="ECO:0007669"/>
    <property type="project" value="TreeGrafter"/>
</dbReference>
<feature type="domain" description="Fe2OG dioxygenase" evidence="2">
    <location>
        <begin position="102"/>
        <end position="204"/>
    </location>
</feature>
<dbReference type="Pfam" id="PF13532">
    <property type="entry name" value="2OG-FeII_Oxy_2"/>
    <property type="match status" value="1"/>
</dbReference>
<keyword evidence="3" id="KW-0223">Dioxygenase</keyword>